<proteinExistence type="predicted"/>
<organism evidence="2 3">
    <name type="scientific">Desmophyllum pertusum</name>
    <dbReference type="NCBI Taxonomy" id="174260"/>
    <lineage>
        <taxon>Eukaryota</taxon>
        <taxon>Metazoa</taxon>
        <taxon>Cnidaria</taxon>
        <taxon>Anthozoa</taxon>
        <taxon>Hexacorallia</taxon>
        <taxon>Scleractinia</taxon>
        <taxon>Caryophylliina</taxon>
        <taxon>Caryophylliidae</taxon>
        <taxon>Desmophyllum</taxon>
    </lineage>
</organism>
<dbReference type="OrthoDB" id="5950433at2759"/>
<dbReference type="Proteomes" id="UP001163046">
    <property type="component" value="Unassembled WGS sequence"/>
</dbReference>
<sequence>MDAFTAYIFQEDHGKLTDEVIHTSEKGGSLFGQWTSTGNPVVHLAVSFNASRSETERIADTFSNAFRLCHIGEWRPVRSSRGGSDHTDHTETRAREVLLANYRGGRPTRFLVLDVDRTRIIPFLFEGQFQKGKGKLEILPGVNPFNRYQPTRSNYNPQRPDPPAAAAGQHWNQARPAPQFQEAATTEFQWYSGDDGGQKLMKVLEDFKEIAQRNQVDFSRDKITHDISMSFVDARSGKNWEVKFPPKFPKAGARLIENADKSYRKETRQGTSEKASQAVKNMIAIIQGKLY</sequence>
<dbReference type="EMBL" id="MU825895">
    <property type="protein sequence ID" value="KAJ7383733.1"/>
    <property type="molecule type" value="Genomic_DNA"/>
</dbReference>
<feature type="region of interest" description="Disordered" evidence="1">
    <location>
        <begin position="150"/>
        <end position="175"/>
    </location>
</feature>
<comment type="caution">
    <text evidence="2">The sequence shown here is derived from an EMBL/GenBank/DDBJ whole genome shotgun (WGS) entry which is preliminary data.</text>
</comment>
<reference evidence="2" key="1">
    <citation type="submission" date="2023-01" db="EMBL/GenBank/DDBJ databases">
        <title>Genome assembly of the deep-sea coral Lophelia pertusa.</title>
        <authorList>
            <person name="Herrera S."/>
            <person name="Cordes E."/>
        </authorList>
    </citation>
    <scope>NUCLEOTIDE SEQUENCE</scope>
    <source>
        <strain evidence="2">USNM1676648</strain>
        <tissue evidence="2">Polyp</tissue>
    </source>
</reference>
<gene>
    <name evidence="2" type="ORF">OS493_026264</name>
</gene>
<keyword evidence="3" id="KW-1185">Reference proteome</keyword>
<protein>
    <submittedName>
        <fullName evidence="2">Uncharacterized protein</fullName>
    </submittedName>
</protein>
<evidence type="ECO:0000313" key="3">
    <source>
        <dbReference type="Proteomes" id="UP001163046"/>
    </source>
</evidence>
<evidence type="ECO:0000256" key="1">
    <source>
        <dbReference type="SAM" id="MobiDB-lite"/>
    </source>
</evidence>
<accession>A0A9W9ZL54</accession>
<dbReference type="AlphaFoldDB" id="A0A9W9ZL54"/>
<evidence type="ECO:0000313" key="2">
    <source>
        <dbReference type="EMBL" id="KAJ7383733.1"/>
    </source>
</evidence>
<name>A0A9W9ZL54_9CNID</name>